<keyword evidence="3" id="KW-1185">Reference proteome</keyword>
<organism evidence="2 3">
    <name type="scientific">Desulfobotulus pelophilus</name>
    <dbReference type="NCBI Taxonomy" id="2823377"/>
    <lineage>
        <taxon>Bacteria</taxon>
        <taxon>Pseudomonadati</taxon>
        <taxon>Thermodesulfobacteriota</taxon>
        <taxon>Desulfobacteria</taxon>
        <taxon>Desulfobacterales</taxon>
        <taxon>Desulfobacteraceae</taxon>
        <taxon>Desulfobotulus</taxon>
    </lineage>
</organism>
<comment type="caution">
    <text evidence="2">The sequence shown here is derived from an EMBL/GenBank/DDBJ whole genome shotgun (WGS) entry which is preliminary data.</text>
</comment>
<evidence type="ECO:0000313" key="3">
    <source>
        <dbReference type="Proteomes" id="UP001209681"/>
    </source>
</evidence>
<feature type="domain" description="PHA accumulation regulator DNA-binding N-terminal" evidence="1">
    <location>
        <begin position="6"/>
        <end position="64"/>
    </location>
</feature>
<dbReference type="RefSeq" id="WP_265425343.1">
    <property type="nucleotide sequence ID" value="NZ_JAPFPW010000011.1"/>
</dbReference>
<evidence type="ECO:0000313" key="2">
    <source>
        <dbReference type="EMBL" id="MCW7754424.1"/>
    </source>
</evidence>
<dbReference type="Proteomes" id="UP001209681">
    <property type="component" value="Unassembled WGS sequence"/>
</dbReference>
<dbReference type="Pfam" id="PF07879">
    <property type="entry name" value="PHB_acc_N"/>
    <property type="match status" value="1"/>
</dbReference>
<proteinExistence type="predicted"/>
<dbReference type="InterPro" id="IPR012909">
    <property type="entry name" value="PHA_DNA-bd_N"/>
</dbReference>
<name>A0ABT3NAD3_9BACT</name>
<dbReference type="EMBL" id="JAPFPW010000011">
    <property type="protein sequence ID" value="MCW7754424.1"/>
    <property type="molecule type" value="Genomic_DNA"/>
</dbReference>
<evidence type="ECO:0000259" key="1">
    <source>
        <dbReference type="Pfam" id="PF07879"/>
    </source>
</evidence>
<protein>
    <submittedName>
        <fullName evidence="2">Transcriptional regulator</fullName>
    </submittedName>
</protein>
<accession>A0ABT3NAD3</accession>
<gene>
    <name evidence="2" type="ORF">OOT00_10545</name>
</gene>
<sequence length="154" mass="18042">MGERVLIKKYANRRLYDTEKSKYVTLAEVRNLIREGRSIHVVDVNTEEDVTAFILTQIVLEEARQKNALLPVPLLHLIIRYGDNVLSEFFEKYLQQILGNYLHQKSAFDEQFRRMLDLGMDISGMAQKTMTGISPFRPFMEFFTPEKEEDPPKK</sequence>
<reference evidence="2 3" key="1">
    <citation type="submission" date="2022-11" db="EMBL/GenBank/DDBJ databases">
        <title>Desulfobotulus tamanensis H1 sp. nov. - anaerobic, alkaliphilic, sulphate reducing bacterium isolated from terrestrial mud volcano.</title>
        <authorList>
            <person name="Frolova A."/>
            <person name="Merkel A.Y."/>
            <person name="Slobodkin A.I."/>
        </authorList>
    </citation>
    <scope>NUCLEOTIDE SEQUENCE [LARGE SCALE GENOMIC DNA]</scope>
    <source>
        <strain evidence="2 3">H1</strain>
    </source>
</reference>